<dbReference type="Proteomes" id="UP000886602">
    <property type="component" value="Unassembled WGS sequence"/>
</dbReference>
<gene>
    <name evidence="1" type="ORF">IPJ48_11430</name>
</gene>
<comment type="caution">
    <text evidence="1">The sequence shown here is derived from an EMBL/GenBank/DDBJ whole genome shotgun (WGS) entry which is preliminary data.</text>
</comment>
<evidence type="ECO:0000313" key="1">
    <source>
        <dbReference type="EMBL" id="MBK7423650.1"/>
    </source>
</evidence>
<dbReference type="AlphaFoldDB" id="A0A9D7ID32"/>
<sequence length="52" mass="5128">MLQVATLVVLAAVPLCVHVLAGPEYGLPPDCATAVQVVSLLSVTTGAATVPA</sequence>
<proteinExistence type="predicted"/>
<reference evidence="1" key="1">
    <citation type="submission" date="2020-10" db="EMBL/GenBank/DDBJ databases">
        <title>Connecting structure to function with the recovery of over 1000 high-quality activated sludge metagenome-assembled genomes encoding full-length rRNA genes using long-read sequencing.</title>
        <authorList>
            <person name="Singleton C.M."/>
            <person name="Petriglieri F."/>
            <person name="Kristensen J.M."/>
            <person name="Kirkegaard R.H."/>
            <person name="Michaelsen T.Y."/>
            <person name="Andersen M.H."/>
            <person name="Karst S.M."/>
            <person name="Dueholm M.S."/>
            <person name="Nielsen P.H."/>
            <person name="Albertsen M."/>
        </authorList>
    </citation>
    <scope>NUCLEOTIDE SEQUENCE</scope>
    <source>
        <strain evidence="1">EsbW_18-Q3-R4-48_MAXAC.044</strain>
    </source>
</reference>
<dbReference type="EMBL" id="JADJNC010000016">
    <property type="protein sequence ID" value="MBK7423650.1"/>
    <property type="molecule type" value="Genomic_DNA"/>
</dbReference>
<evidence type="ECO:0000313" key="2">
    <source>
        <dbReference type="Proteomes" id="UP000886602"/>
    </source>
</evidence>
<name>A0A9D7ID32_9RHOO</name>
<protein>
    <submittedName>
        <fullName evidence="1">Uncharacterized protein</fullName>
    </submittedName>
</protein>
<accession>A0A9D7ID32</accession>
<organism evidence="1 2">
    <name type="scientific">Candidatus Propionivibrio dominans</name>
    <dbReference type="NCBI Taxonomy" id="2954373"/>
    <lineage>
        <taxon>Bacteria</taxon>
        <taxon>Pseudomonadati</taxon>
        <taxon>Pseudomonadota</taxon>
        <taxon>Betaproteobacteria</taxon>
        <taxon>Rhodocyclales</taxon>
        <taxon>Rhodocyclaceae</taxon>
        <taxon>Propionivibrio</taxon>
    </lineage>
</organism>